<keyword evidence="1" id="KW-1133">Transmembrane helix</keyword>
<keyword evidence="1" id="KW-0812">Transmembrane</keyword>
<keyword evidence="3" id="KW-1185">Reference proteome</keyword>
<evidence type="ECO:0000313" key="3">
    <source>
        <dbReference type="Proteomes" id="UP001156690"/>
    </source>
</evidence>
<accession>A0AAV5NUL6</accession>
<reference evidence="3" key="1">
    <citation type="journal article" date="2019" name="Int. J. Syst. Evol. Microbiol.">
        <title>The Global Catalogue of Microorganisms (GCM) 10K type strain sequencing project: providing services to taxonomists for standard genome sequencing and annotation.</title>
        <authorList>
            <consortium name="The Broad Institute Genomics Platform"/>
            <consortium name="The Broad Institute Genome Sequencing Center for Infectious Disease"/>
            <person name="Wu L."/>
            <person name="Ma J."/>
        </authorList>
    </citation>
    <scope>NUCLEOTIDE SEQUENCE [LARGE SCALE GENOMIC DNA]</scope>
    <source>
        <strain evidence="3">NBRC 15640</strain>
    </source>
</reference>
<evidence type="ECO:0008006" key="4">
    <source>
        <dbReference type="Google" id="ProtNLM"/>
    </source>
</evidence>
<protein>
    <recommendedName>
        <fullName evidence="4">Rhs family protein</fullName>
    </recommendedName>
</protein>
<gene>
    <name evidence="2" type="ORF">GCM10007932_36970</name>
</gene>
<keyword evidence="1" id="KW-0472">Membrane</keyword>
<comment type="caution">
    <text evidence="2">The sequence shown here is derived from an EMBL/GenBank/DDBJ whole genome shotgun (WGS) entry which is preliminary data.</text>
</comment>
<evidence type="ECO:0000313" key="2">
    <source>
        <dbReference type="EMBL" id="GLQ74336.1"/>
    </source>
</evidence>
<sequence length="332" mass="37354">MTTTMTMADAENLFSTIKTDFESSIDEYRRHSENWFYGWALDMEQKVIVNKDEYSADTDDSNIEADLITCPLDGKITLVHCFEAEAFVPIGGTPFKIQPMKLEKNFWGNFEYEADGEAISGTMDDNGFAEITLPPEHRGKQVRVTFYPDVSESDIKAMLDSYDPTISKLSTWLDTQWNTELRKEWNLFINEPIDVWNEVKKFMSKLLDAIVDAWDEIAELFKLLANPSKLAKELAKYVENPELIAEKLASAKEEAAEMLTLLKDEARCFLCLNAAVSWFKLLSPLQIIGIATTMLAPLLVEVVISIVIPGGAILKNMNRLRDVAGTATLVGA</sequence>
<dbReference type="AlphaFoldDB" id="A0AAV5NUL6"/>
<dbReference type="RefSeq" id="WP_224055788.1">
    <property type="nucleotide sequence ID" value="NZ_AP025145.1"/>
</dbReference>
<feature type="transmembrane region" description="Helical" evidence="1">
    <location>
        <begin position="287"/>
        <end position="314"/>
    </location>
</feature>
<organism evidence="2 3">
    <name type="scientific">Vibrio penaeicida</name>
    <dbReference type="NCBI Taxonomy" id="104609"/>
    <lineage>
        <taxon>Bacteria</taxon>
        <taxon>Pseudomonadati</taxon>
        <taxon>Pseudomonadota</taxon>
        <taxon>Gammaproteobacteria</taxon>
        <taxon>Vibrionales</taxon>
        <taxon>Vibrionaceae</taxon>
        <taxon>Vibrio</taxon>
    </lineage>
</organism>
<dbReference type="Proteomes" id="UP001156690">
    <property type="component" value="Unassembled WGS sequence"/>
</dbReference>
<name>A0AAV5NUL6_9VIBR</name>
<dbReference type="EMBL" id="BSNX01000055">
    <property type="protein sequence ID" value="GLQ74336.1"/>
    <property type="molecule type" value="Genomic_DNA"/>
</dbReference>
<proteinExistence type="predicted"/>
<evidence type="ECO:0000256" key="1">
    <source>
        <dbReference type="SAM" id="Phobius"/>
    </source>
</evidence>